<evidence type="ECO:0000256" key="1">
    <source>
        <dbReference type="SAM" id="Coils"/>
    </source>
</evidence>
<dbReference type="EMBL" id="JTDE01001242">
    <property type="protein sequence ID" value="KAF7259351.1"/>
    <property type="molecule type" value="Genomic_DNA"/>
</dbReference>
<keyword evidence="1" id="KW-0175">Coiled coil</keyword>
<name>A0A8S9Z2G7_9TREM</name>
<reference evidence="2" key="1">
    <citation type="submission" date="2019-07" db="EMBL/GenBank/DDBJ databases">
        <title>Annotation for the trematode Paragonimus miyazaki's.</title>
        <authorList>
            <person name="Choi Y.-J."/>
        </authorList>
    </citation>
    <scope>NUCLEOTIDE SEQUENCE</scope>
    <source>
        <strain evidence="2">Japan</strain>
    </source>
</reference>
<organism evidence="2 3">
    <name type="scientific">Paragonimus skrjabini miyazakii</name>
    <dbReference type="NCBI Taxonomy" id="59628"/>
    <lineage>
        <taxon>Eukaryota</taxon>
        <taxon>Metazoa</taxon>
        <taxon>Spiralia</taxon>
        <taxon>Lophotrochozoa</taxon>
        <taxon>Platyhelminthes</taxon>
        <taxon>Trematoda</taxon>
        <taxon>Digenea</taxon>
        <taxon>Plagiorchiida</taxon>
        <taxon>Troglotremata</taxon>
        <taxon>Troglotrematidae</taxon>
        <taxon>Paragonimus</taxon>
    </lineage>
</organism>
<comment type="caution">
    <text evidence="2">The sequence shown here is derived from an EMBL/GenBank/DDBJ whole genome shotgun (WGS) entry which is preliminary data.</text>
</comment>
<proteinExistence type="predicted"/>
<sequence length="114" mass="13362">MKQLDQTAIIRETRAKEKVRFAHEHARTTLFRVIDARQELNNAEEKVNRTKQDVENATIEEAEAMSYLIQAYDQSDCILLNFAMLWLFANIITHTQYKALTSFPIFIEWSKPTV</sequence>
<accession>A0A8S9Z2G7</accession>
<gene>
    <name evidence="2" type="ORF">EG68_04074</name>
</gene>
<evidence type="ECO:0000313" key="3">
    <source>
        <dbReference type="Proteomes" id="UP000822476"/>
    </source>
</evidence>
<keyword evidence="3" id="KW-1185">Reference proteome</keyword>
<protein>
    <submittedName>
        <fullName evidence="2">Uncharacterized protein</fullName>
    </submittedName>
</protein>
<dbReference type="Proteomes" id="UP000822476">
    <property type="component" value="Unassembled WGS sequence"/>
</dbReference>
<dbReference type="AlphaFoldDB" id="A0A8S9Z2G7"/>
<feature type="coiled-coil region" evidence="1">
    <location>
        <begin position="33"/>
        <end position="60"/>
    </location>
</feature>
<evidence type="ECO:0000313" key="2">
    <source>
        <dbReference type="EMBL" id="KAF7259351.1"/>
    </source>
</evidence>